<dbReference type="InterPro" id="IPR016090">
    <property type="entry name" value="PLA2-like_dom"/>
</dbReference>
<dbReference type="GO" id="GO:0006644">
    <property type="term" value="P:phospholipid metabolic process"/>
    <property type="evidence" value="ECO:0007669"/>
    <property type="project" value="InterPro"/>
</dbReference>
<keyword evidence="4" id="KW-0443">Lipid metabolism</keyword>
<evidence type="ECO:0000256" key="2">
    <source>
        <dbReference type="ARBA" id="ARBA00013278"/>
    </source>
</evidence>
<dbReference type="InterPro" id="IPR036444">
    <property type="entry name" value="PLipase_A2_dom_sf"/>
</dbReference>
<accession>A0AAV7HVA7</accession>
<evidence type="ECO:0000259" key="6">
    <source>
        <dbReference type="Pfam" id="PF05826"/>
    </source>
</evidence>
<keyword evidence="8" id="KW-1185">Reference proteome</keyword>
<gene>
    <name evidence="7" type="ORF">KQX54_002245</name>
</gene>
<dbReference type="GO" id="GO:0016042">
    <property type="term" value="P:lipid catabolic process"/>
    <property type="evidence" value="ECO:0007669"/>
    <property type="project" value="UniProtKB-KW"/>
</dbReference>
<evidence type="ECO:0000256" key="3">
    <source>
        <dbReference type="ARBA" id="ARBA00022963"/>
    </source>
</evidence>
<dbReference type="EMBL" id="JAHXZJ010002982">
    <property type="protein sequence ID" value="KAH0534262.1"/>
    <property type="molecule type" value="Genomic_DNA"/>
</dbReference>
<evidence type="ECO:0000313" key="7">
    <source>
        <dbReference type="EMBL" id="KAH0534262.1"/>
    </source>
</evidence>
<keyword evidence="3" id="KW-0442">Lipid degradation</keyword>
<evidence type="ECO:0000256" key="1">
    <source>
        <dbReference type="ARBA" id="ARBA00001913"/>
    </source>
</evidence>
<evidence type="ECO:0000256" key="4">
    <source>
        <dbReference type="ARBA" id="ARBA00023098"/>
    </source>
</evidence>
<dbReference type="AlphaFoldDB" id="A0AAV7HVA7"/>
<dbReference type="EC" id="3.1.1.4" evidence="2"/>
<sequence>MALLGFIVNSAAASVENKSTNLTIINKFKYTVDKFNDSAYDINRKRRLIVPGSLWCGVGNIAIREDDIGQFHLTDTCCKDRDLCGFNHKEILLHFESKKDVASQLFGKILQRRCLKYQVDTNSRMRIETRDNPYFF</sequence>
<proteinExistence type="predicted"/>
<evidence type="ECO:0000256" key="5">
    <source>
        <dbReference type="ARBA" id="ARBA00029903"/>
    </source>
</evidence>
<protein>
    <recommendedName>
        <fullName evidence="2">phospholipase A2</fullName>
        <ecNumber evidence="2">3.1.1.4</ecNumber>
    </recommendedName>
    <alternativeName>
        <fullName evidence="5">Phosphatidylcholine 2-acylhydrolase</fullName>
    </alternativeName>
</protein>
<comment type="cofactor">
    <cofactor evidence="1">
        <name>Ca(2+)</name>
        <dbReference type="ChEBI" id="CHEBI:29108"/>
    </cofactor>
</comment>
<dbReference type="GO" id="GO:0004623">
    <property type="term" value="F:phospholipase A2 activity"/>
    <property type="evidence" value="ECO:0007669"/>
    <property type="project" value="UniProtKB-EC"/>
</dbReference>
<dbReference type="Pfam" id="PF05826">
    <property type="entry name" value="Phospholip_A2_2"/>
    <property type="match status" value="1"/>
</dbReference>
<name>A0AAV7HVA7_COTGL</name>
<dbReference type="GO" id="GO:0050482">
    <property type="term" value="P:arachidonate secretion"/>
    <property type="evidence" value="ECO:0007669"/>
    <property type="project" value="InterPro"/>
</dbReference>
<dbReference type="SUPFAM" id="SSF48619">
    <property type="entry name" value="Phospholipase A2, PLA2"/>
    <property type="match status" value="1"/>
</dbReference>
<reference evidence="7 8" key="1">
    <citation type="journal article" date="2021" name="J. Hered.">
        <title>A chromosome-level genome assembly of the parasitoid wasp, Cotesia glomerata (Hymenoptera: Braconidae).</title>
        <authorList>
            <person name="Pinto B.J."/>
            <person name="Weis J.J."/>
            <person name="Gamble T."/>
            <person name="Ode P.J."/>
            <person name="Paul R."/>
            <person name="Zaspel J.M."/>
        </authorList>
    </citation>
    <scope>NUCLEOTIDE SEQUENCE [LARGE SCALE GENOMIC DNA]</scope>
    <source>
        <strain evidence="7">CgM1</strain>
    </source>
</reference>
<dbReference type="PANTHER" id="PTHR12253">
    <property type="entry name" value="RH14732P"/>
    <property type="match status" value="1"/>
</dbReference>
<dbReference type="Proteomes" id="UP000826195">
    <property type="component" value="Unassembled WGS sequence"/>
</dbReference>
<dbReference type="Gene3D" id="1.20.90.10">
    <property type="entry name" value="Phospholipase A2 domain"/>
    <property type="match status" value="1"/>
</dbReference>
<evidence type="ECO:0000313" key="8">
    <source>
        <dbReference type="Proteomes" id="UP000826195"/>
    </source>
</evidence>
<organism evidence="7 8">
    <name type="scientific">Cotesia glomerata</name>
    <name type="common">Lepidopteran parasitic wasp</name>
    <name type="synonym">Apanteles glomeratus</name>
    <dbReference type="NCBI Taxonomy" id="32391"/>
    <lineage>
        <taxon>Eukaryota</taxon>
        <taxon>Metazoa</taxon>
        <taxon>Ecdysozoa</taxon>
        <taxon>Arthropoda</taxon>
        <taxon>Hexapoda</taxon>
        <taxon>Insecta</taxon>
        <taxon>Pterygota</taxon>
        <taxon>Neoptera</taxon>
        <taxon>Endopterygota</taxon>
        <taxon>Hymenoptera</taxon>
        <taxon>Apocrita</taxon>
        <taxon>Ichneumonoidea</taxon>
        <taxon>Braconidae</taxon>
        <taxon>Microgastrinae</taxon>
        <taxon>Cotesia</taxon>
    </lineage>
</organism>
<feature type="domain" description="Phospholipase A2-like central" evidence="6">
    <location>
        <begin position="49"/>
        <end position="86"/>
    </location>
</feature>
<comment type="caution">
    <text evidence="7">The sequence shown here is derived from an EMBL/GenBank/DDBJ whole genome shotgun (WGS) entry which is preliminary data.</text>
</comment>